<comment type="subcellular location">
    <subcellularLocation>
        <location evidence="1">Membrane</location>
    </subcellularLocation>
</comment>
<protein>
    <submittedName>
        <fullName evidence="9">Putative Cell division protein DivIB</fullName>
    </submittedName>
</protein>
<dbReference type="GO" id="GO:0051301">
    <property type="term" value="P:cell division"/>
    <property type="evidence" value="ECO:0007669"/>
    <property type="project" value="UniProtKB-KW"/>
</dbReference>
<evidence type="ECO:0000259" key="8">
    <source>
        <dbReference type="PROSITE" id="PS51779"/>
    </source>
</evidence>
<dbReference type="HOGENOM" id="CLU_047677_4_1_9"/>
<dbReference type="Pfam" id="PF08478">
    <property type="entry name" value="POTRA_1"/>
    <property type="match status" value="1"/>
</dbReference>
<sequence length="251" mass="29279">MKKRKNSKRRVEKRKRILKFLLFVLILILLYLFAFKTNFFSIRNIEVVGNKKTSYDQVIKASMCNKGENIFKINKKKGKESLERLPYIREARIKRKLPKGIIIQIDERKEIAVIPYIGSFVYVDKEGYILAVEKKIEEASLPQIFGLKLEDFELGSNLYSLLKREGIEEFIAYSQQSNLLSLMKYINFTDNNNTMIELKDGIKVAFGPLNNVKYKLSFLNNILEDIDEKDINVKKILLNKGDNPIVVTDDR</sequence>
<gene>
    <name evidence="9" type="ORF">CUESP1_1925</name>
</gene>
<dbReference type="InterPro" id="IPR050487">
    <property type="entry name" value="FtsQ_DivIB"/>
</dbReference>
<dbReference type="AlphaFoldDB" id="M1YZ34"/>
<organism evidence="9 10">
    <name type="scientific">[Clostridium] ultunense Esp</name>
    <dbReference type="NCBI Taxonomy" id="1288971"/>
    <lineage>
        <taxon>Bacteria</taxon>
        <taxon>Bacillati</taxon>
        <taxon>Bacillota</taxon>
        <taxon>Tissierellia</taxon>
        <taxon>Tissierellales</taxon>
        <taxon>Tepidimicrobiaceae</taxon>
        <taxon>Schnuerera</taxon>
    </lineage>
</organism>
<keyword evidence="3 9" id="KW-0132">Cell division</keyword>
<keyword evidence="7" id="KW-0131">Cell cycle</keyword>
<evidence type="ECO:0000256" key="7">
    <source>
        <dbReference type="ARBA" id="ARBA00023306"/>
    </source>
</evidence>
<proteinExistence type="predicted"/>
<evidence type="ECO:0000313" key="9">
    <source>
        <dbReference type="EMBL" id="SHD77284.1"/>
    </source>
</evidence>
<feature type="domain" description="POTRA" evidence="8">
    <location>
        <begin position="40"/>
        <end position="108"/>
    </location>
</feature>
<keyword evidence="5" id="KW-1133">Transmembrane helix</keyword>
<dbReference type="Proteomes" id="UP000245423">
    <property type="component" value="Chromosome 1"/>
</dbReference>
<evidence type="ECO:0000256" key="1">
    <source>
        <dbReference type="ARBA" id="ARBA00004370"/>
    </source>
</evidence>
<dbReference type="Gene3D" id="3.10.20.310">
    <property type="entry name" value="membrane protein fhac"/>
    <property type="match status" value="1"/>
</dbReference>
<keyword evidence="10" id="KW-1185">Reference proteome</keyword>
<dbReference type="EMBL" id="LT669839">
    <property type="protein sequence ID" value="SHD77284.1"/>
    <property type="molecule type" value="Genomic_DNA"/>
</dbReference>
<dbReference type="Pfam" id="PF03799">
    <property type="entry name" value="FtsQ_DivIB_C"/>
    <property type="match status" value="1"/>
</dbReference>
<keyword evidence="4" id="KW-0812">Transmembrane</keyword>
<evidence type="ECO:0000313" key="10">
    <source>
        <dbReference type="Proteomes" id="UP000245423"/>
    </source>
</evidence>
<evidence type="ECO:0000256" key="6">
    <source>
        <dbReference type="ARBA" id="ARBA00023136"/>
    </source>
</evidence>
<keyword evidence="2" id="KW-1003">Cell membrane</keyword>
<keyword evidence="6" id="KW-0472">Membrane</keyword>
<dbReference type="InterPro" id="IPR034746">
    <property type="entry name" value="POTRA"/>
</dbReference>
<dbReference type="InterPro" id="IPR013685">
    <property type="entry name" value="POTRA_FtsQ_type"/>
</dbReference>
<dbReference type="OrthoDB" id="1953902at2"/>
<dbReference type="PANTHER" id="PTHR37820:SF1">
    <property type="entry name" value="CELL DIVISION PROTEIN FTSQ"/>
    <property type="match status" value="1"/>
</dbReference>
<dbReference type="InterPro" id="IPR005548">
    <property type="entry name" value="Cell_div_FtsQ/DivIB_C"/>
</dbReference>
<evidence type="ECO:0000256" key="2">
    <source>
        <dbReference type="ARBA" id="ARBA00022475"/>
    </source>
</evidence>
<evidence type="ECO:0000256" key="3">
    <source>
        <dbReference type="ARBA" id="ARBA00022618"/>
    </source>
</evidence>
<dbReference type="RefSeq" id="WP_005585896.1">
    <property type="nucleotide sequence ID" value="NZ_LT669839.1"/>
</dbReference>
<reference evidence="9 10" key="1">
    <citation type="submission" date="2016-11" db="EMBL/GenBank/DDBJ databases">
        <authorList>
            <person name="Manzoor S."/>
        </authorList>
    </citation>
    <scope>NUCLEOTIDE SEQUENCE [LARGE SCALE GENOMIC DNA]</scope>
    <source>
        <strain evidence="9">Clostridium ultunense strain Esp</strain>
    </source>
</reference>
<evidence type="ECO:0000256" key="5">
    <source>
        <dbReference type="ARBA" id="ARBA00022989"/>
    </source>
</evidence>
<name>M1YZ34_9FIRM</name>
<accession>M1YZ34</accession>
<dbReference type="PANTHER" id="PTHR37820">
    <property type="entry name" value="CELL DIVISION PROTEIN DIVIB"/>
    <property type="match status" value="1"/>
</dbReference>
<dbReference type="PROSITE" id="PS51779">
    <property type="entry name" value="POTRA"/>
    <property type="match status" value="1"/>
</dbReference>
<dbReference type="GO" id="GO:0005886">
    <property type="term" value="C:plasma membrane"/>
    <property type="evidence" value="ECO:0007669"/>
    <property type="project" value="TreeGrafter"/>
</dbReference>
<evidence type="ECO:0000256" key="4">
    <source>
        <dbReference type="ARBA" id="ARBA00022692"/>
    </source>
</evidence>